<name>A0A2N6MJL5_9CYAN</name>
<evidence type="ECO:0000313" key="2">
    <source>
        <dbReference type="Proteomes" id="UP000234966"/>
    </source>
</evidence>
<sequence length="35" mass="3877">MVTTNTTNTTKLLTGTQVPELEVKTLDGKVWKLSE</sequence>
<feature type="non-terminal residue" evidence="1">
    <location>
        <position position="35"/>
    </location>
</feature>
<dbReference type="AlphaFoldDB" id="A0A2N6MJL5"/>
<reference evidence="1 2" key="1">
    <citation type="submission" date="2017-07" db="EMBL/GenBank/DDBJ databases">
        <title>Genomes of Fischerella (Mastigocladus) sp. strains.</title>
        <authorList>
            <person name="Miller S.R."/>
        </authorList>
    </citation>
    <scope>NUCLEOTIDE SEQUENCE [LARGE SCALE GENOMIC DNA]</scope>
    <source>
        <strain evidence="1 2">CCMEE 5330</strain>
    </source>
</reference>
<gene>
    <name evidence="1" type="ORF">CEN41_04385</name>
</gene>
<dbReference type="EMBL" id="NMQI01000096">
    <property type="protein sequence ID" value="PMB46974.1"/>
    <property type="molecule type" value="Genomic_DNA"/>
</dbReference>
<proteinExistence type="predicted"/>
<organism evidence="1 2">
    <name type="scientific">Fischerella thermalis CCMEE 5330</name>
    <dbReference type="NCBI Taxonomy" id="2019670"/>
    <lineage>
        <taxon>Bacteria</taxon>
        <taxon>Bacillati</taxon>
        <taxon>Cyanobacteriota</taxon>
        <taxon>Cyanophyceae</taxon>
        <taxon>Nostocales</taxon>
        <taxon>Hapalosiphonaceae</taxon>
        <taxon>Fischerella</taxon>
    </lineage>
</organism>
<accession>A0A2N6MJL5</accession>
<comment type="caution">
    <text evidence="1">The sequence shown here is derived from an EMBL/GenBank/DDBJ whole genome shotgun (WGS) entry which is preliminary data.</text>
</comment>
<protein>
    <submittedName>
        <fullName evidence="1">Alkyl hydroperoxide reductase</fullName>
    </submittedName>
</protein>
<evidence type="ECO:0000313" key="1">
    <source>
        <dbReference type="EMBL" id="PMB46974.1"/>
    </source>
</evidence>
<dbReference type="Proteomes" id="UP000234966">
    <property type="component" value="Unassembled WGS sequence"/>
</dbReference>